<dbReference type="InterPro" id="IPR000515">
    <property type="entry name" value="MetI-like"/>
</dbReference>
<feature type="transmembrane region" description="Helical" evidence="5">
    <location>
        <begin position="106"/>
        <end position="130"/>
    </location>
</feature>
<dbReference type="Proteomes" id="UP000525298">
    <property type="component" value="Unassembled WGS sequence"/>
</dbReference>
<sequence length="289" mass="30599">MTGKDRLIFFFAWSCALVTTIVVCGLLGFIAWQGGAVLGPALFFGDAPAWAAISGQIPVWDGIWPACAGTLVLVLLAAALALPFGLGCGLYLAVLAKGRKKAFCSLCINQLAGTPSIVMGLFGFAMILFLRRTFLPGANTCLLLAGVCLAVLILPYIVRATQNAVEAIPLTQRLIGPSLGLTLWQNMVHCILPQASRGILGGVILAVGRAAEDTAVILLTGVVANAGLPRGVLGPFEALPFTIYYLAAEYRSQSELQTGFGACLVLLILSASLFVAARWIQRKIENTWY</sequence>
<evidence type="ECO:0000256" key="4">
    <source>
        <dbReference type="ARBA" id="ARBA00023136"/>
    </source>
</evidence>
<dbReference type="SUPFAM" id="SSF161098">
    <property type="entry name" value="MetI-like"/>
    <property type="match status" value="1"/>
</dbReference>
<evidence type="ECO:0000313" key="8">
    <source>
        <dbReference type="Proteomes" id="UP000525298"/>
    </source>
</evidence>
<protein>
    <submittedName>
        <fullName evidence="7">Phosphate transport system permease protein</fullName>
    </submittedName>
</protein>
<feature type="transmembrane region" description="Helical" evidence="5">
    <location>
        <begin position="7"/>
        <end position="32"/>
    </location>
</feature>
<keyword evidence="3 5" id="KW-1133">Transmembrane helix</keyword>
<dbReference type="Gene3D" id="1.10.3720.10">
    <property type="entry name" value="MetI-like"/>
    <property type="match status" value="1"/>
</dbReference>
<dbReference type="EMBL" id="JACDUS010000001">
    <property type="protein sequence ID" value="MBA2880068.1"/>
    <property type="molecule type" value="Genomic_DNA"/>
</dbReference>
<comment type="caution">
    <text evidence="7">The sequence shown here is derived from an EMBL/GenBank/DDBJ whole genome shotgun (WGS) entry which is preliminary data.</text>
</comment>
<gene>
    <name evidence="7" type="ORF">HNR65_000375</name>
</gene>
<feature type="domain" description="ABC transmembrane type-1" evidence="6">
    <location>
        <begin position="67"/>
        <end position="277"/>
    </location>
</feature>
<evidence type="ECO:0000259" key="6">
    <source>
        <dbReference type="PROSITE" id="PS50928"/>
    </source>
</evidence>
<dbReference type="GO" id="GO:0055085">
    <property type="term" value="P:transmembrane transport"/>
    <property type="evidence" value="ECO:0007669"/>
    <property type="project" value="InterPro"/>
</dbReference>
<keyword evidence="5" id="KW-0813">Transport</keyword>
<organism evidence="7 8">
    <name type="scientific">Desulfosalsimonas propionicica</name>
    <dbReference type="NCBI Taxonomy" id="332175"/>
    <lineage>
        <taxon>Bacteria</taxon>
        <taxon>Pseudomonadati</taxon>
        <taxon>Thermodesulfobacteriota</taxon>
        <taxon>Desulfobacteria</taxon>
        <taxon>Desulfobacterales</taxon>
        <taxon>Desulfosalsimonadaceae</taxon>
        <taxon>Desulfosalsimonas</taxon>
    </lineage>
</organism>
<dbReference type="PANTHER" id="PTHR43470:SF3">
    <property type="entry name" value="PHOSPHATE TRANSPORT SYSTEM PERMEASE PROTEIN PSTA-RELATED"/>
    <property type="match status" value="1"/>
</dbReference>
<evidence type="ECO:0000256" key="5">
    <source>
        <dbReference type="RuleBase" id="RU363032"/>
    </source>
</evidence>
<keyword evidence="8" id="KW-1185">Reference proteome</keyword>
<evidence type="ECO:0000313" key="7">
    <source>
        <dbReference type="EMBL" id="MBA2880068.1"/>
    </source>
</evidence>
<feature type="transmembrane region" description="Helical" evidence="5">
    <location>
        <begin position="63"/>
        <end position="94"/>
    </location>
</feature>
<feature type="transmembrane region" description="Helical" evidence="5">
    <location>
        <begin position="259"/>
        <end position="280"/>
    </location>
</feature>
<dbReference type="CDD" id="cd06261">
    <property type="entry name" value="TM_PBP2"/>
    <property type="match status" value="1"/>
</dbReference>
<dbReference type="PROSITE" id="PS50928">
    <property type="entry name" value="ABC_TM1"/>
    <property type="match status" value="1"/>
</dbReference>
<evidence type="ECO:0000256" key="3">
    <source>
        <dbReference type="ARBA" id="ARBA00022989"/>
    </source>
</evidence>
<feature type="transmembrane region" description="Helical" evidence="5">
    <location>
        <begin position="136"/>
        <end position="158"/>
    </location>
</feature>
<reference evidence="7 8" key="1">
    <citation type="submission" date="2020-07" db="EMBL/GenBank/DDBJ databases">
        <title>Genomic Encyclopedia of Type Strains, Phase IV (KMG-IV): sequencing the most valuable type-strain genomes for metagenomic binning, comparative biology and taxonomic classification.</title>
        <authorList>
            <person name="Goeker M."/>
        </authorList>
    </citation>
    <scope>NUCLEOTIDE SEQUENCE [LARGE SCALE GENOMIC DNA]</scope>
    <source>
        <strain evidence="7 8">DSM 17721</strain>
    </source>
</reference>
<dbReference type="Pfam" id="PF00528">
    <property type="entry name" value="BPD_transp_1"/>
    <property type="match status" value="1"/>
</dbReference>
<keyword evidence="4 5" id="KW-0472">Membrane</keyword>
<evidence type="ECO:0000256" key="2">
    <source>
        <dbReference type="ARBA" id="ARBA00022692"/>
    </source>
</evidence>
<dbReference type="InterPro" id="IPR035906">
    <property type="entry name" value="MetI-like_sf"/>
</dbReference>
<comment type="subcellular location">
    <subcellularLocation>
        <location evidence="1 5">Cell membrane</location>
        <topology evidence="1 5">Multi-pass membrane protein</topology>
    </subcellularLocation>
</comment>
<dbReference type="GO" id="GO:0005886">
    <property type="term" value="C:plasma membrane"/>
    <property type="evidence" value="ECO:0007669"/>
    <property type="project" value="UniProtKB-SubCell"/>
</dbReference>
<proteinExistence type="inferred from homology"/>
<dbReference type="AlphaFoldDB" id="A0A7W0HJG3"/>
<evidence type="ECO:0000256" key="1">
    <source>
        <dbReference type="ARBA" id="ARBA00004651"/>
    </source>
</evidence>
<comment type="similarity">
    <text evidence="5">Belongs to the binding-protein-dependent transport system permease family.</text>
</comment>
<name>A0A7W0HJG3_9BACT</name>
<dbReference type="PANTHER" id="PTHR43470">
    <property type="entry name" value="PHOSPHATE TRANSPORT SYSTEM PERMEASE PROTEIN PSTA-RELATED"/>
    <property type="match status" value="1"/>
</dbReference>
<dbReference type="RefSeq" id="WP_181549736.1">
    <property type="nucleotide sequence ID" value="NZ_JACDUS010000001.1"/>
</dbReference>
<keyword evidence="2 5" id="KW-0812">Transmembrane</keyword>
<accession>A0A7W0HJG3</accession>